<dbReference type="Pfam" id="PF13567">
    <property type="entry name" value="DUF4131"/>
    <property type="match status" value="1"/>
</dbReference>
<keyword evidence="4 7" id="KW-1133">Transmembrane helix</keyword>
<dbReference type="Proteomes" id="UP000663508">
    <property type="component" value="Chromosome"/>
</dbReference>
<evidence type="ECO:0000256" key="5">
    <source>
        <dbReference type="ARBA" id="ARBA00023136"/>
    </source>
</evidence>
<evidence type="ECO:0000256" key="3">
    <source>
        <dbReference type="ARBA" id="ARBA00022692"/>
    </source>
</evidence>
<dbReference type="InterPro" id="IPR004477">
    <property type="entry name" value="ComEC_N"/>
</dbReference>
<feature type="domain" description="DUF4131" evidence="9">
    <location>
        <begin position="74"/>
        <end position="218"/>
    </location>
</feature>
<evidence type="ECO:0000259" key="8">
    <source>
        <dbReference type="Pfam" id="PF03772"/>
    </source>
</evidence>
<feature type="transmembrane region" description="Helical" evidence="7">
    <location>
        <begin position="300"/>
        <end position="320"/>
    </location>
</feature>
<comment type="subcellular location">
    <subcellularLocation>
        <location evidence="1">Cell membrane</location>
        <topology evidence="1">Multi-pass membrane protein</topology>
    </subcellularLocation>
</comment>
<evidence type="ECO:0000256" key="6">
    <source>
        <dbReference type="SAM" id="MobiDB-lite"/>
    </source>
</evidence>
<feature type="region of interest" description="Disordered" evidence="6">
    <location>
        <begin position="709"/>
        <end position="764"/>
    </location>
</feature>
<dbReference type="EMBL" id="AP024145">
    <property type="protein sequence ID" value="BCM85092.1"/>
    <property type="molecule type" value="Genomic_DNA"/>
</dbReference>
<dbReference type="InterPro" id="IPR052159">
    <property type="entry name" value="Competence_DNA_uptake"/>
</dbReference>
<dbReference type="RefSeq" id="WP_207177999.1">
    <property type="nucleotide sequence ID" value="NZ_AP024145.1"/>
</dbReference>
<feature type="compositionally biased region" description="Acidic residues" evidence="6">
    <location>
        <begin position="754"/>
        <end position="764"/>
    </location>
</feature>
<sequence length="764" mass="78461">MAGPGAGTGIVARAVGALPAPVLLLPSFRGRIAGCLAAEAGQRRLFPWLAVAFGAGALVFLTLADGPVLLAAPLGTGLALAGGAVALRARAVAPALLLAASFVFLGFAAAAYRTASVAAPVLARTVIAPLHGFVEALEEREEGARLVVRVLRLGEMPAAERPARVRVSYRRGDALRPGDYIEAKARLLPPPEPARPGGYDFARDAYFRGIGAVGSLLGAAAVKPPPEPAPWPLRLAAGLDDARNALTRRIAESNGDKSGITQAGAVAAALVTGKRGLIDQPTNDTLRAAGIYHVVSISGLHMVLAAGVVFWLVRALLALLPGLALSWPIKKIAAFLAMIAVTGYCAFSGWDLAAERSLVMTLVMLGAILVDRPALSLRNLALAALISLAREPEGLLGPSFQMSFGAVAGLVACARLIEGRLWNPEGGGPVTKALAWGLATVVGTLATTLVAQFATAPFATYHFQTVQPFGVVGNALTLPLVSLVVMPAAVLGMLAHPFALDRPVWWAMGLAVRGMLDISAWIQGFDRATVVLPAFGPGALGLMTVALLLLVLPVSGLRWLGLAPGLLGLALAAAPVRPDLYVDREGGGAALRGADGRLVVLGKPPGFVLEQWLKADGDGRSRDDPGLSAQARCDKLGCVGHGPQGVSVALVRDKRAFPEDCARATVVVSRLQAPAGCAAKHVLDRPFLAAHGATTLRFTADGVVVETAKRPGETRPWQPVAKAPAAPGAPGPAATPGPTAPGGQAPSSPALPQDGEEVELPGDP</sequence>
<feature type="transmembrane region" description="Helical" evidence="7">
    <location>
        <begin position="45"/>
        <end position="64"/>
    </location>
</feature>
<feature type="transmembrane region" description="Helical" evidence="7">
    <location>
        <begin position="471"/>
        <end position="498"/>
    </location>
</feature>
<dbReference type="Pfam" id="PF03772">
    <property type="entry name" value="Competence"/>
    <property type="match status" value="1"/>
</dbReference>
<reference evidence="10" key="1">
    <citation type="submission" date="2020-11" db="EMBL/GenBank/DDBJ databases">
        <title>Complete genome sequence of a novel pathogenic Methylobacterium strain isolated from rice in Vietnam.</title>
        <authorList>
            <person name="Lai K."/>
            <person name="Okazaki S."/>
            <person name="Higashi K."/>
            <person name="Mori H."/>
            <person name="Toyoda A."/>
            <person name="Kurokawa K."/>
        </authorList>
    </citation>
    <scope>NUCLEOTIDE SEQUENCE</scope>
    <source>
        <strain evidence="10">VL1</strain>
    </source>
</reference>
<evidence type="ECO:0000313" key="11">
    <source>
        <dbReference type="Proteomes" id="UP000663508"/>
    </source>
</evidence>
<dbReference type="InterPro" id="IPR025405">
    <property type="entry name" value="DUF4131"/>
</dbReference>
<feature type="transmembrane region" description="Helical" evidence="7">
    <location>
        <begin position="437"/>
        <end position="459"/>
    </location>
</feature>
<proteinExistence type="predicted"/>
<dbReference type="PANTHER" id="PTHR30619">
    <property type="entry name" value="DNA INTERNALIZATION/COMPETENCE PROTEIN COMEC/REC2"/>
    <property type="match status" value="1"/>
</dbReference>
<feature type="compositionally biased region" description="Low complexity" evidence="6">
    <location>
        <begin position="740"/>
        <end position="750"/>
    </location>
</feature>
<feature type="transmembrane region" description="Helical" evidence="7">
    <location>
        <begin position="94"/>
        <end position="112"/>
    </location>
</feature>
<dbReference type="AlphaFoldDB" id="A0A8H8WVV7"/>
<dbReference type="GO" id="GO:0005886">
    <property type="term" value="C:plasma membrane"/>
    <property type="evidence" value="ECO:0007669"/>
    <property type="project" value="UniProtKB-SubCell"/>
</dbReference>
<evidence type="ECO:0000256" key="7">
    <source>
        <dbReference type="SAM" id="Phobius"/>
    </source>
</evidence>
<feature type="transmembrane region" description="Helical" evidence="7">
    <location>
        <begin position="6"/>
        <end position="25"/>
    </location>
</feature>
<feature type="compositionally biased region" description="Pro residues" evidence="6">
    <location>
        <begin position="727"/>
        <end position="739"/>
    </location>
</feature>
<feature type="transmembrane region" description="Helical" evidence="7">
    <location>
        <begin position="332"/>
        <end position="350"/>
    </location>
</feature>
<keyword evidence="5 7" id="KW-0472">Membrane</keyword>
<evidence type="ECO:0000256" key="4">
    <source>
        <dbReference type="ARBA" id="ARBA00022989"/>
    </source>
</evidence>
<dbReference type="KEGG" id="mind:mvi_35530"/>
<evidence type="ECO:0000256" key="1">
    <source>
        <dbReference type="ARBA" id="ARBA00004651"/>
    </source>
</evidence>
<dbReference type="NCBIfam" id="TIGR00360">
    <property type="entry name" value="ComEC_N-term"/>
    <property type="match status" value="1"/>
</dbReference>
<feature type="transmembrane region" description="Helical" evidence="7">
    <location>
        <begin position="70"/>
        <end position="87"/>
    </location>
</feature>
<evidence type="ECO:0000259" key="9">
    <source>
        <dbReference type="Pfam" id="PF13567"/>
    </source>
</evidence>
<name>A0A8H8WVV7_9HYPH</name>
<dbReference type="PANTHER" id="PTHR30619:SF1">
    <property type="entry name" value="RECOMBINATION PROTEIN 2"/>
    <property type="match status" value="1"/>
</dbReference>
<feature type="transmembrane region" description="Helical" evidence="7">
    <location>
        <begin position="557"/>
        <end position="576"/>
    </location>
</feature>
<gene>
    <name evidence="10" type="ORF">mvi_35530</name>
</gene>
<accession>A0A8H8WVV7</accession>
<feature type="transmembrane region" description="Helical" evidence="7">
    <location>
        <begin position="529"/>
        <end position="551"/>
    </location>
</feature>
<protein>
    <submittedName>
        <fullName evidence="10">Competence protein ComEC</fullName>
    </submittedName>
</protein>
<evidence type="ECO:0000313" key="10">
    <source>
        <dbReference type="EMBL" id="BCM85092.1"/>
    </source>
</evidence>
<keyword evidence="2" id="KW-1003">Cell membrane</keyword>
<feature type="domain" description="ComEC/Rec2-related protein" evidence="8">
    <location>
        <begin position="270"/>
        <end position="552"/>
    </location>
</feature>
<evidence type="ECO:0000256" key="2">
    <source>
        <dbReference type="ARBA" id="ARBA00022475"/>
    </source>
</evidence>
<keyword evidence="3 7" id="KW-0812">Transmembrane</keyword>
<organism evidence="10 11">
    <name type="scientific">Methylobacterium indicum</name>
    <dbReference type="NCBI Taxonomy" id="1775910"/>
    <lineage>
        <taxon>Bacteria</taxon>
        <taxon>Pseudomonadati</taxon>
        <taxon>Pseudomonadota</taxon>
        <taxon>Alphaproteobacteria</taxon>
        <taxon>Hyphomicrobiales</taxon>
        <taxon>Methylobacteriaceae</taxon>
        <taxon>Methylobacterium</taxon>
    </lineage>
</organism>